<accession>A0A8S1T0K5</accession>
<protein>
    <submittedName>
        <fullName evidence="1">Uncharacterized protein</fullName>
    </submittedName>
</protein>
<sequence>MYKNKVQLYEDQEYVQSQSNINLFNTHKCIKEKKIRKFKHQKNTKNNQITQNLSLLYQLETTTNQQSKVSLSNRQTIFSIKKKDKYNCVNESTNNNFGFLQLNIKNKSLDIRSHFVEMKNSLHKQIFLPLSPIKEIEEYVFYQSKLKQVMINDQIYCQDNLEIIVFKIEKQYKIKIEPGLIEGLILNDKIFKNQFIIYLECQNSNGRIYEVQIEFENQNDYEQFQLF</sequence>
<dbReference type="OrthoDB" id="311234at2759"/>
<dbReference type="EMBL" id="CAJJDO010000013">
    <property type="protein sequence ID" value="CAD8144242.1"/>
    <property type="molecule type" value="Genomic_DNA"/>
</dbReference>
<keyword evidence="2" id="KW-1185">Reference proteome</keyword>
<proteinExistence type="predicted"/>
<dbReference type="AlphaFoldDB" id="A0A8S1T0K5"/>
<evidence type="ECO:0000313" key="1">
    <source>
        <dbReference type="EMBL" id="CAD8144242.1"/>
    </source>
</evidence>
<comment type="caution">
    <text evidence="1">The sequence shown here is derived from an EMBL/GenBank/DDBJ whole genome shotgun (WGS) entry which is preliminary data.</text>
</comment>
<evidence type="ECO:0000313" key="2">
    <source>
        <dbReference type="Proteomes" id="UP000689195"/>
    </source>
</evidence>
<name>A0A8S1T0K5_9CILI</name>
<gene>
    <name evidence="1" type="ORF">PPENT_87.1.T0130130</name>
</gene>
<reference evidence="1" key="1">
    <citation type="submission" date="2021-01" db="EMBL/GenBank/DDBJ databases">
        <authorList>
            <consortium name="Genoscope - CEA"/>
            <person name="William W."/>
        </authorList>
    </citation>
    <scope>NUCLEOTIDE SEQUENCE</scope>
</reference>
<organism evidence="1 2">
    <name type="scientific">Paramecium pentaurelia</name>
    <dbReference type="NCBI Taxonomy" id="43138"/>
    <lineage>
        <taxon>Eukaryota</taxon>
        <taxon>Sar</taxon>
        <taxon>Alveolata</taxon>
        <taxon>Ciliophora</taxon>
        <taxon>Intramacronucleata</taxon>
        <taxon>Oligohymenophorea</taxon>
        <taxon>Peniculida</taxon>
        <taxon>Parameciidae</taxon>
        <taxon>Paramecium</taxon>
    </lineage>
</organism>
<dbReference type="Proteomes" id="UP000689195">
    <property type="component" value="Unassembled WGS sequence"/>
</dbReference>